<accession>A0A2P2DWQ2</accession>
<dbReference type="Pfam" id="PF01312">
    <property type="entry name" value="Bac_export_2"/>
    <property type="match status" value="1"/>
</dbReference>
<proteinExistence type="inferred from homology"/>
<dbReference type="EMBL" id="BFBB01000002">
    <property type="protein sequence ID" value="GBF49064.1"/>
    <property type="molecule type" value="Genomic_DNA"/>
</dbReference>
<gene>
    <name evidence="2" type="ORF">LPTSP4_05730</name>
</gene>
<dbReference type="PANTHER" id="PTHR30531:SF12">
    <property type="entry name" value="FLAGELLAR BIOSYNTHETIC PROTEIN FLHB"/>
    <property type="match status" value="1"/>
</dbReference>
<protein>
    <submittedName>
        <fullName evidence="2">FlhB domain-containing protein</fullName>
    </submittedName>
</protein>
<dbReference type="SUPFAM" id="SSF160544">
    <property type="entry name" value="EscU C-terminal domain-like"/>
    <property type="match status" value="1"/>
</dbReference>
<dbReference type="GO" id="GO:0009306">
    <property type="term" value="P:protein secretion"/>
    <property type="evidence" value="ECO:0007669"/>
    <property type="project" value="InterPro"/>
</dbReference>
<dbReference type="Gene3D" id="3.40.1690.10">
    <property type="entry name" value="secretion proteins EscU"/>
    <property type="match status" value="1"/>
</dbReference>
<evidence type="ECO:0000256" key="1">
    <source>
        <dbReference type="ARBA" id="ARBA00010690"/>
    </source>
</evidence>
<dbReference type="InterPro" id="IPR006135">
    <property type="entry name" value="T3SS_substrate_exporter"/>
</dbReference>
<name>A0A2P2DWQ2_9LEPT</name>
<dbReference type="InterPro" id="IPR029025">
    <property type="entry name" value="T3SS_substrate_exporter_C"/>
</dbReference>
<sequence length="86" mass="9507">MKKYAVALGYRMEQNQAPIVLAKGKGVVASQICQIAESHGIPQVRDPVLVSSMEKLEVSKEIPRELYKAIAIIFRELVAVGNQKNN</sequence>
<comment type="caution">
    <text evidence="2">The sequence shown here is derived from an EMBL/GenBank/DDBJ whole genome shotgun (WGS) entry which is preliminary data.</text>
</comment>
<reference evidence="2 3" key="1">
    <citation type="submission" date="2018-02" db="EMBL/GenBank/DDBJ databases">
        <title>Novel Leptospira species isolated from soil and water in Japan.</title>
        <authorList>
            <person name="Nakao R."/>
            <person name="Masuzawa T."/>
        </authorList>
    </citation>
    <scope>NUCLEOTIDE SEQUENCE [LARGE SCALE GENOMIC DNA]</scope>
    <source>
        <strain evidence="2 3">YH101</strain>
    </source>
</reference>
<organism evidence="2 3">
    <name type="scientific">Leptospira ryugenii</name>
    <dbReference type="NCBI Taxonomy" id="1917863"/>
    <lineage>
        <taxon>Bacteria</taxon>
        <taxon>Pseudomonadati</taxon>
        <taxon>Spirochaetota</taxon>
        <taxon>Spirochaetia</taxon>
        <taxon>Leptospirales</taxon>
        <taxon>Leptospiraceae</taxon>
        <taxon>Leptospira</taxon>
    </lineage>
</organism>
<dbReference type="GO" id="GO:0005886">
    <property type="term" value="C:plasma membrane"/>
    <property type="evidence" value="ECO:0007669"/>
    <property type="project" value="TreeGrafter"/>
</dbReference>
<evidence type="ECO:0000313" key="2">
    <source>
        <dbReference type="EMBL" id="GBF49064.1"/>
    </source>
</evidence>
<dbReference type="AlphaFoldDB" id="A0A2P2DWQ2"/>
<dbReference type="Proteomes" id="UP000245133">
    <property type="component" value="Unassembled WGS sequence"/>
</dbReference>
<dbReference type="OrthoDB" id="5244399at2"/>
<comment type="similarity">
    <text evidence="1">Belongs to the type III secretion exporter family.</text>
</comment>
<dbReference type="PANTHER" id="PTHR30531">
    <property type="entry name" value="FLAGELLAR BIOSYNTHETIC PROTEIN FLHB"/>
    <property type="match status" value="1"/>
</dbReference>
<keyword evidence="3" id="KW-1185">Reference proteome</keyword>
<evidence type="ECO:0000313" key="3">
    <source>
        <dbReference type="Proteomes" id="UP000245133"/>
    </source>
</evidence>
<dbReference type="RefSeq" id="WP_108973518.1">
    <property type="nucleotide sequence ID" value="NZ_BFBB01000002.1"/>
</dbReference>